<keyword evidence="3" id="KW-1185">Reference proteome</keyword>
<reference evidence="2" key="2">
    <citation type="submission" date="2022-04" db="EMBL/GenBank/DDBJ databases">
        <title>Sequencing and genomic assembly of Halococcus dombrowskii.</title>
        <authorList>
            <person name="Lim S.W."/>
            <person name="MacLea K.S."/>
        </authorList>
    </citation>
    <scope>NUCLEOTIDE SEQUENCE</scope>
    <source>
        <strain evidence="2">H4</strain>
    </source>
</reference>
<dbReference type="Proteomes" id="UP000830542">
    <property type="component" value="Chromosome"/>
</dbReference>
<evidence type="ECO:0000313" key="3">
    <source>
        <dbReference type="Proteomes" id="UP000830542"/>
    </source>
</evidence>
<protein>
    <submittedName>
        <fullName evidence="2">DUF2080 family transposase-associated protein</fullName>
    </submittedName>
</protein>
<dbReference type="EMBL" id="BAAADN010000018">
    <property type="protein sequence ID" value="GAA0456434.1"/>
    <property type="molecule type" value="Genomic_DNA"/>
</dbReference>
<sequence length="50" mass="5562">MDRHEIEGHEVVEKTVKPTGNGAHVYLPKSWIGATVKVVRTSELDTDSDE</sequence>
<evidence type="ECO:0000313" key="4">
    <source>
        <dbReference type="Proteomes" id="UP001500962"/>
    </source>
</evidence>
<dbReference type="AlphaFoldDB" id="A0AAV3SET0"/>
<dbReference type="GeneID" id="71762992"/>
<dbReference type="Pfam" id="PF09853">
    <property type="entry name" value="DUF2080"/>
    <property type="match status" value="1"/>
</dbReference>
<evidence type="ECO:0000313" key="2">
    <source>
        <dbReference type="EMBL" id="UOO95077.1"/>
    </source>
</evidence>
<dbReference type="NCBIfam" id="NF033496">
    <property type="entry name" value="DUF2080_fam_acc"/>
    <property type="match status" value="1"/>
</dbReference>
<dbReference type="KEGG" id="hdo:MUK72_14050"/>
<reference evidence="1" key="1">
    <citation type="journal article" date="2014" name="Int. J. Syst. Evol. Microbiol.">
        <title>Complete genome sequence of Corynebacterium casei LMG S-19264T (=DSM 44701T), isolated from a smear-ripened cheese.</title>
        <authorList>
            <consortium name="US DOE Joint Genome Institute (JGI-PGF)"/>
            <person name="Walter F."/>
            <person name="Albersmeier A."/>
            <person name="Kalinowski J."/>
            <person name="Ruckert C."/>
        </authorList>
    </citation>
    <scope>NUCLEOTIDE SEQUENCE</scope>
    <source>
        <strain evidence="1">JCM 12289</strain>
    </source>
</reference>
<accession>A0AAV3SET0</accession>
<dbReference type="EMBL" id="CP095005">
    <property type="protein sequence ID" value="UOO95077.1"/>
    <property type="molecule type" value="Genomic_DNA"/>
</dbReference>
<dbReference type="RefSeq" id="WP_004053736.1">
    <property type="nucleotide sequence ID" value="NZ_BAAADN010000018.1"/>
</dbReference>
<reference evidence="1" key="3">
    <citation type="submission" date="2023-12" db="EMBL/GenBank/DDBJ databases">
        <authorList>
            <person name="Sun Q."/>
            <person name="Inoue M."/>
        </authorList>
    </citation>
    <scope>NUCLEOTIDE SEQUENCE</scope>
    <source>
        <strain evidence="1">JCM 12289</strain>
    </source>
</reference>
<dbReference type="Proteomes" id="UP001500962">
    <property type="component" value="Unassembled WGS sequence"/>
</dbReference>
<evidence type="ECO:0000313" key="1">
    <source>
        <dbReference type="EMBL" id="GAA0456434.1"/>
    </source>
</evidence>
<organism evidence="1 4">
    <name type="scientific">Halococcus dombrowskii</name>
    <dbReference type="NCBI Taxonomy" id="179637"/>
    <lineage>
        <taxon>Archaea</taxon>
        <taxon>Methanobacteriati</taxon>
        <taxon>Methanobacteriota</taxon>
        <taxon>Stenosarchaea group</taxon>
        <taxon>Halobacteria</taxon>
        <taxon>Halobacteriales</taxon>
        <taxon>Halococcaceae</taxon>
        <taxon>Halococcus</taxon>
    </lineage>
</organism>
<dbReference type="InterPro" id="IPR019205">
    <property type="entry name" value="DUF2080_transposon-encoded"/>
</dbReference>
<gene>
    <name evidence="1" type="ORF">GCM10008985_10540</name>
    <name evidence="2" type="ORF">MUK72_14050</name>
</gene>
<proteinExistence type="predicted"/>
<name>A0AAV3SET0_HALDO</name>